<protein>
    <recommendedName>
        <fullName evidence="4">VPLPA-CTERM sorting domain-containing protein</fullName>
    </recommendedName>
</protein>
<organism evidence="2 3">
    <name type="scientific">Paralimibaculum aggregatum</name>
    <dbReference type="NCBI Taxonomy" id="3036245"/>
    <lineage>
        <taxon>Bacteria</taxon>
        <taxon>Pseudomonadati</taxon>
        <taxon>Pseudomonadota</taxon>
        <taxon>Alphaproteobacteria</taxon>
        <taxon>Rhodobacterales</taxon>
        <taxon>Paracoccaceae</taxon>
        <taxon>Paralimibaculum</taxon>
    </lineage>
</organism>
<keyword evidence="1" id="KW-0732">Signal</keyword>
<keyword evidence="3" id="KW-1185">Reference proteome</keyword>
<feature type="chain" id="PRO_5045080419" description="VPLPA-CTERM sorting domain-containing protein" evidence="1">
    <location>
        <begin position="38"/>
        <end position="210"/>
    </location>
</feature>
<evidence type="ECO:0008006" key="4">
    <source>
        <dbReference type="Google" id="ProtNLM"/>
    </source>
</evidence>
<evidence type="ECO:0000313" key="3">
    <source>
        <dbReference type="Proteomes" id="UP001239909"/>
    </source>
</evidence>
<name>A0ABQ6LL64_9RHOB</name>
<gene>
    <name evidence="2" type="ORF">LNKW23_02370</name>
</gene>
<accession>A0ABQ6LL64</accession>
<dbReference type="Proteomes" id="UP001239909">
    <property type="component" value="Unassembled WGS sequence"/>
</dbReference>
<evidence type="ECO:0000313" key="2">
    <source>
        <dbReference type="EMBL" id="GMG81025.1"/>
    </source>
</evidence>
<comment type="caution">
    <text evidence="2">The sequence shown here is derived from an EMBL/GenBank/DDBJ whole genome shotgun (WGS) entry which is preliminary data.</text>
</comment>
<dbReference type="EMBL" id="BSYI01000001">
    <property type="protein sequence ID" value="GMG81025.1"/>
    <property type="molecule type" value="Genomic_DNA"/>
</dbReference>
<evidence type="ECO:0000256" key="1">
    <source>
        <dbReference type="SAM" id="SignalP"/>
    </source>
</evidence>
<reference evidence="2 3" key="1">
    <citation type="submission" date="2023-04" db="EMBL/GenBank/DDBJ databases">
        <title>Marinoamorphus aggregata gen. nov., sp. Nov., isolate from tissue of brittle star Ophioplocus japonicus.</title>
        <authorList>
            <person name="Kawano K."/>
            <person name="Sawayama S."/>
            <person name="Nakagawa S."/>
        </authorList>
    </citation>
    <scope>NUCLEOTIDE SEQUENCE [LARGE SCALE GENOMIC DNA]</scope>
    <source>
        <strain evidence="2 3">NKW23</strain>
    </source>
</reference>
<feature type="signal peptide" evidence="1">
    <location>
        <begin position="1"/>
        <end position="37"/>
    </location>
</feature>
<sequence length="210" mass="21217">MRALNGSHQEYVQMTTRTFGCALVALALGLAAAPADAALFEGYDIDTSISITETGVLADNDIGFGGFSVIGNDAATGTGYTGDTADLSIFISGIIETGAPLSGDLSVDGAGGNVLTGTLVEVETMLDPSGDDMLGLLFGDLGGPAMAEFGWFAAVTLIGEFGDDPFGDTGFSFAIADIEINSAEIPLPLPAALLLTALAGTALVSRRRAA</sequence>
<proteinExistence type="predicted"/>